<evidence type="ECO:0000256" key="2">
    <source>
        <dbReference type="ARBA" id="ARBA00022723"/>
    </source>
</evidence>
<reference evidence="11" key="1">
    <citation type="submission" date="2022-10" db="EMBL/GenBank/DDBJ databases">
        <title>Culturing micro-colonial fungi from biological soil crusts in the Mojave desert and describing Neophaeococcomyces mojavensis, and introducing the new genera and species Taxawa tesnikishii.</title>
        <authorList>
            <person name="Kurbessoian T."/>
            <person name="Stajich J.E."/>
        </authorList>
    </citation>
    <scope>NUCLEOTIDE SEQUENCE</scope>
    <source>
        <strain evidence="11">TK_35</strain>
    </source>
</reference>
<feature type="region of interest" description="Disordered" evidence="9">
    <location>
        <begin position="73"/>
        <end position="92"/>
    </location>
</feature>
<evidence type="ECO:0000259" key="10">
    <source>
        <dbReference type="Pfam" id="PF04909"/>
    </source>
</evidence>
<evidence type="ECO:0000256" key="7">
    <source>
        <dbReference type="ARBA" id="ARBA00038889"/>
    </source>
</evidence>
<accession>A0AA38XZP0</accession>
<keyword evidence="3 8" id="KW-0210">Decarboxylase</keyword>
<evidence type="ECO:0000256" key="4">
    <source>
        <dbReference type="ARBA" id="ARBA00022833"/>
    </source>
</evidence>
<feature type="domain" description="Amidohydrolase-related" evidence="10">
    <location>
        <begin position="57"/>
        <end position="370"/>
    </location>
</feature>
<proteinExistence type="inferred from homology"/>
<dbReference type="SUPFAM" id="SSF51556">
    <property type="entry name" value="Metallo-dependent hydrolases"/>
    <property type="match status" value="1"/>
</dbReference>
<dbReference type="EMBL" id="JAPDRN010000063">
    <property type="protein sequence ID" value="KAJ9630251.1"/>
    <property type="molecule type" value="Genomic_DNA"/>
</dbReference>
<dbReference type="Proteomes" id="UP001172681">
    <property type="component" value="Unassembled WGS sequence"/>
</dbReference>
<comment type="catalytic activity">
    <reaction evidence="6">
        <text>6-methylsalicylate + H(+) = 3-methylphenol + CO2</text>
        <dbReference type="Rhea" id="RHEA:23112"/>
        <dbReference type="ChEBI" id="CHEBI:15378"/>
        <dbReference type="ChEBI" id="CHEBI:16526"/>
        <dbReference type="ChEBI" id="CHEBI:17231"/>
        <dbReference type="ChEBI" id="CHEBI:36658"/>
        <dbReference type="EC" id="4.1.1.52"/>
    </reaction>
    <physiologicalReaction direction="left-to-right" evidence="6">
        <dbReference type="Rhea" id="RHEA:23113"/>
    </physiologicalReaction>
</comment>
<keyword evidence="4" id="KW-0862">Zinc</keyword>
<dbReference type="GO" id="GO:0019748">
    <property type="term" value="P:secondary metabolic process"/>
    <property type="evidence" value="ECO:0007669"/>
    <property type="project" value="TreeGrafter"/>
</dbReference>
<evidence type="ECO:0000256" key="8">
    <source>
        <dbReference type="RuleBase" id="RU366045"/>
    </source>
</evidence>
<dbReference type="EC" id="4.1.1.52" evidence="7"/>
<evidence type="ECO:0000256" key="6">
    <source>
        <dbReference type="ARBA" id="ARBA00036832"/>
    </source>
</evidence>
<dbReference type="GO" id="GO:0005829">
    <property type="term" value="C:cytosol"/>
    <property type="evidence" value="ECO:0007669"/>
    <property type="project" value="TreeGrafter"/>
</dbReference>
<dbReference type="AlphaFoldDB" id="A0AA38XZP0"/>
<dbReference type="GO" id="GO:0046872">
    <property type="term" value="F:metal ion binding"/>
    <property type="evidence" value="ECO:0007669"/>
    <property type="project" value="UniProtKB-KW"/>
</dbReference>
<comment type="similarity">
    <text evidence="1">Belongs to the metallo-dependent hydrolases superfamily. ACMSD family.</text>
</comment>
<keyword evidence="2" id="KW-0479">Metal-binding</keyword>
<dbReference type="GO" id="GO:0016787">
    <property type="term" value="F:hydrolase activity"/>
    <property type="evidence" value="ECO:0007669"/>
    <property type="project" value="InterPro"/>
</dbReference>
<protein>
    <recommendedName>
        <fullName evidence="7">6-methylsalicylate decarboxylase</fullName>
        <ecNumber evidence="7">4.1.1.52</ecNumber>
    </recommendedName>
</protein>
<organism evidence="11 12">
    <name type="scientific">Knufia peltigerae</name>
    <dbReference type="NCBI Taxonomy" id="1002370"/>
    <lineage>
        <taxon>Eukaryota</taxon>
        <taxon>Fungi</taxon>
        <taxon>Dikarya</taxon>
        <taxon>Ascomycota</taxon>
        <taxon>Pezizomycotina</taxon>
        <taxon>Eurotiomycetes</taxon>
        <taxon>Chaetothyriomycetidae</taxon>
        <taxon>Chaetothyriales</taxon>
        <taxon>Trichomeriaceae</taxon>
        <taxon>Knufia</taxon>
    </lineage>
</organism>
<keyword evidence="12" id="KW-1185">Reference proteome</keyword>
<evidence type="ECO:0000256" key="3">
    <source>
        <dbReference type="ARBA" id="ARBA00022793"/>
    </source>
</evidence>
<keyword evidence="5 8" id="KW-0456">Lyase</keyword>
<dbReference type="GO" id="GO:0047596">
    <property type="term" value="F:6-methylsalicylate decarboxylase activity"/>
    <property type="evidence" value="ECO:0007669"/>
    <property type="project" value="UniProtKB-EC"/>
</dbReference>
<evidence type="ECO:0000256" key="9">
    <source>
        <dbReference type="SAM" id="MobiDB-lite"/>
    </source>
</evidence>
<dbReference type="InterPro" id="IPR006680">
    <property type="entry name" value="Amidohydro-rel"/>
</dbReference>
<gene>
    <name evidence="11" type="ORF">H2204_008612</name>
</gene>
<dbReference type="Pfam" id="PF04909">
    <property type="entry name" value="Amidohydro_2"/>
    <property type="match status" value="1"/>
</dbReference>
<sequence length="383" mass="41703">MWQPGLYLAEKQVENLKGQKRWSEFSKQRNRIPSVRVFQRPIFLQQSHPTTMPFKKIDVHHHLVTPAYKTALEQNGGDPSGSWTPEGSISADEKSCEESGVGVTIFSLTAPGAGIAQGQSDRAAAALARETNEYLASLRDESPRTRGFFACVLPPLTDTPAALEGVAHALDVLKADGVTLFSRYGAPGSPNKYLGHADFGSAWQALNERRAVVFVHPTHAADTDLIDPSLPQPIVDYPHETTRTASGMIVAGTVDAHPDCKIILAHAGGTLPYLADRLLALADTGLASKTARDIKNAVRSSYHDVALSSSKKVVDVLLKVTTPDHILFGTDYPYAPPATIRSFPSRFNDAELKEDFKYAISRGNALKLFPRLAAYEEGKMEKT</sequence>
<evidence type="ECO:0000313" key="11">
    <source>
        <dbReference type="EMBL" id="KAJ9630251.1"/>
    </source>
</evidence>
<comment type="caution">
    <text evidence="11">The sequence shown here is derived from an EMBL/GenBank/DDBJ whole genome shotgun (WGS) entry which is preliminary data.</text>
</comment>
<evidence type="ECO:0000313" key="12">
    <source>
        <dbReference type="Proteomes" id="UP001172681"/>
    </source>
</evidence>
<evidence type="ECO:0000256" key="1">
    <source>
        <dbReference type="ARBA" id="ARBA00005871"/>
    </source>
</evidence>
<dbReference type="InterPro" id="IPR032466">
    <property type="entry name" value="Metal_Hydrolase"/>
</dbReference>
<dbReference type="PANTHER" id="PTHR21240">
    <property type="entry name" value="2-AMINO-3-CARBOXYLMUCONATE-6-SEMIALDEHYDE DECARBOXYLASE"/>
    <property type="match status" value="1"/>
</dbReference>
<dbReference type="PANTHER" id="PTHR21240:SF29">
    <property type="entry name" value="AMIDOHYDROLASE-RELATED DOMAIN-CONTAINING PROTEIN"/>
    <property type="match status" value="1"/>
</dbReference>
<name>A0AA38XZP0_9EURO</name>
<dbReference type="Gene3D" id="3.20.20.140">
    <property type="entry name" value="Metal-dependent hydrolases"/>
    <property type="match status" value="1"/>
</dbReference>
<evidence type="ECO:0000256" key="5">
    <source>
        <dbReference type="ARBA" id="ARBA00023239"/>
    </source>
</evidence>
<dbReference type="InterPro" id="IPR032465">
    <property type="entry name" value="ACMSD"/>
</dbReference>